<dbReference type="InterPro" id="IPR034641">
    <property type="entry name" value="RGL11"/>
</dbReference>
<dbReference type="SUPFAM" id="SSF49265">
    <property type="entry name" value="Fibronectin type III"/>
    <property type="match status" value="1"/>
</dbReference>
<name>H6NJA7_9BACL</name>
<protein>
    <submittedName>
        <fullName evidence="3">FG-GAP repeat-containing protein</fullName>
    </submittedName>
</protein>
<dbReference type="Pfam" id="PF12733">
    <property type="entry name" value="Cadherin-like"/>
    <property type="match status" value="1"/>
</dbReference>
<evidence type="ECO:0000256" key="1">
    <source>
        <dbReference type="SAM" id="SignalP"/>
    </source>
</evidence>
<dbReference type="InterPro" id="IPR041624">
    <property type="entry name" value="RGI_lyase"/>
</dbReference>
<feature type="signal peptide" evidence="1">
    <location>
        <begin position="1"/>
        <end position="38"/>
    </location>
</feature>
<dbReference type="Pfam" id="PF18370">
    <property type="entry name" value="RGI_lyase"/>
    <property type="match status" value="1"/>
</dbReference>
<gene>
    <name evidence="3" type="ORF">PM3016_2298</name>
</gene>
<dbReference type="Gene3D" id="2.60.40.10">
    <property type="entry name" value="Immunoglobulins"/>
    <property type="match status" value="2"/>
</dbReference>
<proteinExistence type="predicted"/>
<dbReference type="CDD" id="cd10318">
    <property type="entry name" value="RGL11"/>
    <property type="match status" value="1"/>
</dbReference>
<sequence length="1035" mass="112572">MYSHAKPLRARGTKWLKILAVLLTVSLVLPVIPPPALAADTVLVDEDFSSYPPGPLTAGSGNAWSKEGNTPEVTVVEDTVTGRTYASFTNNTTGSIYVGQRFAAQSGGMILEFDANIPTSKGASFYVMDGKVNATGAAALNYSLSSGLIKRGDSTAYQISYDTSHWYRFKYEFNVPKQTYRTAITDLHTGAVVADWNEPFYSSRTRVSSFGFYLNTNGGTIHLTNVRVTSLDLSLSGLQLTAEGFTPQLVPSFDPNVEAYSLDVPYSTTQLSVTPTAGNPVGVTMKVGETGAASGTPVSVPLADTVTSIAVNVASAVYTDISRTYTIGVTRLEPSPNLKHVSTLPDDSKVKIGWEETVDPTYREARIYRVNGDRSLTLVDTVPQGTYVSTVSGLTNGTPYSFVVKGYYADGTESSGVTVQETPRKLPPRQMESLDRGLIAMKKPGGVYVGWRLLGTDPKNAAFNLYRDGIKVNSAPITGSTNFEDKKGTGGSTYFVRTVVGGREQNQSPTVKVWDSANLSIPLRKPADGVTPTGQAYSYRANDATTADLDGDGAYEIILKWDPTNSKDNSQSGYTGHTLVDAYKQDGTFLWRIDLGRNIRAGAHYLDIMAYDLDGDGKAEVTFRTADGTVDGQGQVIGDPNADWRNSSGYIITGPEYHTIFDGATGKALATEAYEPARGSISDWGDSYGNRGDRFGAAIAYLDGERPSVIMQRGYYTRMVFVAYNWRDGKLTKLWTFDTNTPGNESYKGQGNHQLSVADVDGDGKDEIITGPAAIDDNGQGLWNSGLGHGDAMHVGDLDPNRLGLEEWAVQENTSAAYSAEMKDAKTGRVLWGQRQIGLDVGRGLSADIDPRHPGEEVWAIDGEWNSATGGLFTAAGEKIASSIPSSNFAIWWDGDLSRELLDHNFTTTPTRQGVPKIDKWDYLNNRLNNILTLDGTLSNNDTKGTPSLQADLFGDWREEVMVRSVESTELRIYSTTDVTKHRLVTLMHDPTYRLAVAWQNTGYNQPPHPGFYLGTEMERPEWPNLYTPVFPAAK</sequence>
<keyword evidence="4" id="KW-1185">Reference proteome</keyword>
<dbReference type="PANTHER" id="PTHR43118">
    <property type="entry name" value="RHAMNOGALACTURONAN LYASE (EUROFUNG)"/>
    <property type="match status" value="1"/>
</dbReference>
<dbReference type="InterPro" id="IPR013783">
    <property type="entry name" value="Ig-like_fold"/>
</dbReference>
<dbReference type="InterPro" id="IPR049366">
    <property type="entry name" value="RGL11_C"/>
</dbReference>
<feature type="domain" description="Fibronectin type-III" evidence="2">
    <location>
        <begin position="334"/>
        <end position="429"/>
    </location>
</feature>
<keyword evidence="1" id="KW-0732">Signal</keyword>
<dbReference type="Proteomes" id="UP000007523">
    <property type="component" value="Chromosome"/>
</dbReference>
<dbReference type="InterPro" id="IPR003961">
    <property type="entry name" value="FN3_dom"/>
</dbReference>
<dbReference type="PANTHER" id="PTHR43118:SF1">
    <property type="entry name" value="RHAMNOGALACTURONAN LYASE (EUROFUNG)"/>
    <property type="match status" value="1"/>
</dbReference>
<accession>H6NJA7</accession>
<evidence type="ECO:0000313" key="4">
    <source>
        <dbReference type="Proteomes" id="UP000007523"/>
    </source>
</evidence>
<dbReference type="InterPro" id="IPR028994">
    <property type="entry name" value="Integrin_alpha_N"/>
</dbReference>
<organism evidence="3 4">
    <name type="scientific">Paenibacillus mucilaginosus 3016</name>
    <dbReference type="NCBI Taxonomy" id="1116391"/>
    <lineage>
        <taxon>Bacteria</taxon>
        <taxon>Bacillati</taxon>
        <taxon>Bacillota</taxon>
        <taxon>Bacilli</taxon>
        <taxon>Bacillales</taxon>
        <taxon>Paenibacillaceae</taxon>
        <taxon>Paenibacillus</taxon>
    </lineage>
</organism>
<dbReference type="PROSITE" id="PS50853">
    <property type="entry name" value="FN3"/>
    <property type="match status" value="1"/>
</dbReference>
<dbReference type="RefSeq" id="WP_014369581.1">
    <property type="nucleotide sequence ID" value="NC_016935.1"/>
</dbReference>
<reference evidence="3 4" key="1">
    <citation type="journal article" date="2012" name="J. Bacteriol.">
        <title>Complete Genome Sequence of Paenibacillus mucilaginosus 3016, a Bacterium Functional as Microbial Fertilizer.</title>
        <authorList>
            <person name="Ma M."/>
            <person name="Wang Z."/>
            <person name="Li L."/>
            <person name="Jiang X."/>
            <person name="Guan D."/>
            <person name="Cao F."/>
            <person name="Chen H."/>
            <person name="Wang X."/>
            <person name="Shen D."/>
            <person name="Du B."/>
            <person name="Li J."/>
        </authorList>
    </citation>
    <scope>NUCLEOTIDE SEQUENCE [LARGE SCALE GENOMIC DNA]</scope>
    <source>
        <strain evidence="3 4">3016</strain>
    </source>
</reference>
<dbReference type="EMBL" id="CP003235">
    <property type="protein sequence ID" value="AFC29186.1"/>
    <property type="molecule type" value="Genomic_DNA"/>
</dbReference>
<dbReference type="STRING" id="1116391.PM3016_2298"/>
<dbReference type="Pfam" id="PF21348">
    <property type="entry name" value="RGL11_C"/>
    <property type="match status" value="1"/>
</dbReference>
<evidence type="ECO:0000313" key="3">
    <source>
        <dbReference type="EMBL" id="AFC29186.1"/>
    </source>
</evidence>
<evidence type="ECO:0000259" key="2">
    <source>
        <dbReference type="PROSITE" id="PS50853"/>
    </source>
</evidence>
<dbReference type="KEGG" id="pmq:PM3016_2298"/>
<feature type="chain" id="PRO_5003605023" evidence="1">
    <location>
        <begin position="39"/>
        <end position="1035"/>
    </location>
</feature>
<dbReference type="SUPFAM" id="SSF69318">
    <property type="entry name" value="Integrin alpha N-terminal domain"/>
    <property type="match status" value="1"/>
</dbReference>
<dbReference type="InterPro" id="IPR025883">
    <property type="entry name" value="Cadherin-like_domain"/>
</dbReference>
<dbReference type="AlphaFoldDB" id="H6NJA7"/>
<dbReference type="HOGENOM" id="CLU_002616_1_0_9"/>
<dbReference type="InterPro" id="IPR036116">
    <property type="entry name" value="FN3_sf"/>
</dbReference>